<keyword evidence="3" id="KW-1185">Reference proteome</keyword>
<keyword evidence="1" id="KW-1133">Transmembrane helix</keyword>
<feature type="transmembrane region" description="Helical" evidence="1">
    <location>
        <begin position="84"/>
        <end position="104"/>
    </location>
</feature>
<dbReference type="KEGG" id="ica:Intca_0613"/>
<feature type="transmembrane region" description="Helical" evidence="1">
    <location>
        <begin position="174"/>
        <end position="200"/>
    </location>
</feature>
<evidence type="ECO:0000313" key="3">
    <source>
        <dbReference type="Proteomes" id="UP000008914"/>
    </source>
</evidence>
<dbReference type="STRING" id="710696.Intca_0613"/>
<proteinExistence type="predicted"/>
<feature type="transmembrane region" description="Helical" evidence="1">
    <location>
        <begin position="416"/>
        <end position="433"/>
    </location>
</feature>
<dbReference type="AlphaFoldDB" id="E6S9W8"/>
<evidence type="ECO:0000313" key="2">
    <source>
        <dbReference type="EMBL" id="ADU47158.1"/>
    </source>
</evidence>
<feature type="transmembrane region" description="Helical" evidence="1">
    <location>
        <begin position="338"/>
        <end position="358"/>
    </location>
</feature>
<protein>
    <submittedName>
        <fullName evidence="2">Uncharacterized protein</fullName>
    </submittedName>
</protein>
<feature type="transmembrane region" description="Helical" evidence="1">
    <location>
        <begin position="152"/>
        <end position="168"/>
    </location>
</feature>
<sequence length="539" mass="57819">MTHQGVAWSRHSTDGAGGSVARSLPWVLIAVGAVGLLLPWLLSPVASDERYHYVAAPERMDDNVLNVLPWTRDDMAWRLRGGRIAPIGVFMQQVVYLLGMQLAHATGVPLYVVHGLVKSLLLAAVVVAFWLLLRQLRRSDGGRLDPGTIRTAVLLLGAATVIGVTTASPSRNGWTTFVVLCIGGVVLMFLTGALSLWVLNRWARWGWLGRALGLLGLSVTGAALVLSYELHWAAVVFAGCLLVLSGRASFRSVRRQPGDAARWAAVSSLLTGFVVATLWTRAVISANVRDRYTGVELDLDALPVLRTTALQLVNALPGTGIPRTLYDLTTAQPTPRPFGGFGWFWGLTLALGLLVLLLRRDGLPEPAAATADRATLRALGGALAVSALSAAVVLSVSAQSHQIVTHPGDTYRGTPWIWVCLAGIVVVVLLGLGRDGRARGRALVIVPVAGALVAGAIVWPYTVAAIETQRGSVDYVIWESAQAQLISGSSTPDAVAHRCLLSRQARAWAGDSSYRKAYLPLYESAFAHRWERPWCPTDT</sequence>
<evidence type="ECO:0000256" key="1">
    <source>
        <dbReference type="SAM" id="Phobius"/>
    </source>
</evidence>
<reference evidence="2 3" key="1">
    <citation type="journal article" date="2010" name="Stand. Genomic Sci.">
        <title>Complete genome sequence of Intrasporangium calvum type strain (7 KIP).</title>
        <authorList>
            <person name="Del Rio T.G."/>
            <person name="Chertkov O."/>
            <person name="Yasawong M."/>
            <person name="Lucas S."/>
            <person name="Deshpande S."/>
            <person name="Cheng J.F."/>
            <person name="Detter C."/>
            <person name="Tapia R."/>
            <person name="Han C."/>
            <person name="Goodwin L."/>
            <person name="Pitluck S."/>
            <person name="Liolios K."/>
            <person name="Ivanova N."/>
            <person name="Mavromatis K."/>
            <person name="Pati A."/>
            <person name="Chen A."/>
            <person name="Palaniappan K."/>
            <person name="Land M."/>
            <person name="Hauser L."/>
            <person name="Chang Y.J."/>
            <person name="Jeffries C.D."/>
            <person name="Rohde M."/>
            <person name="Pukall R."/>
            <person name="Sikorski J."/>
            <person name="Goker M."/>
            <person name="Woyke T."/>
            <person name="Bristow J."/>
            <person name="Eisen J.A."/>
            <person name="Markowitz V."/>
            <person name="Hugenholtz P."/>
            <person name="Kyrpides N.C."/>
            <person name="Klenk H.P."/>
            <person name="Lapidus A."/>
        </authorList>
    </citation>
    <scope>NUCLEOTIDE SEQUENCE [LARGE SCALE GENOMIC DNA]</scope>
    <source>
        <strain evidence="3">ATCC 23552 / DSM 43043 / JCM 3097 / NBRC 12989 / 7 KIP</strain>
    </source>
</reference>
<feature type="transmembrane region" description="Helical" evidence="1">
    <location>
        <begin position="442"/>
        <end position="461"/>
    </location>
</feature>
<keyword evidence="1" id="KW-0812">Transmembrane</keyword>
<keyword evidence="1" id="KW-0472">Membrane</keyword>
<feature type="transmembrane region" description="Helical" evidence="1">
    <location>
        <begin position="23"/>
        <end position="42"/>
    </location>
</feature>
<dbReference type="RefSeq" id="WP_013491479.1">
    <property type="nucleotide sequence ID" value="NC_014830.1"/>
</dbReference>
<organism evidence="2 3">
    <name type="scientific">Intrasporangium calvum (strain ATCC 23552 / DSM 43043 / JCM 3097 / NBRC 12989 / NCIMB 10167 / NRRL B-3866 / 7 KIP)</name>
    <dbReference type="NCBI Taxonomy" id="710696"/>
    <lineage>
        <taxon>Bacteria</taxon>
        <taxon>Bacillati</taxon>
        <taxon>Actinomycetota</taxon>
        <taxon>Actinomycetes</taxon>
        <taxon>Micrococcales</taxon>
        <taxon>Intrasporangiaceae</taxon>
        <taxon>Intrasporangium</taxon>
    </lineage>
</organism>
<feature type="transmembrane region" description="Helical" evidence="1">
    <location>
        <begin position="207"/>
        <end position="226"/>
    </location>
</feature>
<feature type="transmembrane region" description="Helical" evidence="1">
    <location>
        <begin position="378"/>
        <end position="396"/>
    </location>
</feature>
<gene>
    <name evidence="2" type="ordered locus">Intca_0613</name>
</gene>
<dbReference type="HOGENOM" id="CLU_505061_0_0_11"/>
<dbReference type="Proteomes" id="UP000008914">
    <property type="component" value="Chromosome"/>
</dbReference>
<feature type="transmembrane region" description="Helical" evidence="1">
    <location>
        <begin position="232"/>
        <end position="250"/>
    </location>
</feature>
<dbReference type="OrthoDB" id="4875668at2"/>
<accession>E6S9W8</accession>
<name>E6S9W8_INTC7</name>
<feature type="transmembrane region" description="Helical" evidence="1">
    <location>
        <begin position="262"/>
        <end position="284"/>
    </location>
</feature>
<feature type="transmembrane region" description="Helical" evidence="1">
    <location>
        <begin position="110"/>
        <end position="132"/>
    </location>
</feature>
<dbReference type="EMBL" id="CP002343">
    <property type="protein sequence ID" value="ADU47158.1"/>
    <property type="molecule type" value="Genomic_DNA"/>
</dbReference>